<organism evidence="8 9">
    <name type="scientific">Reticulibacter mediterranei</name>
    <dbReference type="NCBI Taxonomy" id="2778369"/>
    <lineage>
        <taxon>Bacteria</taxon>
        <taxon>Bacillati</taxon>
        <taxon>Chloroflexota</taxon>
        <taxon>Ktedonobacteria</taxon>
        <taxon>Ktedonobacterales</taxon>
        <taxon>Reticulibacteraceae</taxon>
        <taxon>Reticulibacter</taxon>
    </lineage>
</organism>
<feature type="transmembrane region" description="Helical" evidence="6">
    <location>
        <begin position="91"/>
        <end position="110"/>
    </location>
</feature>
<dbReference type="SUPFAM" id="SSF103473">
    <property type="entry name" value="MFS general substrate transporter"/>
    <property type="match status" value="1"/>
</dbReference>
<dbReference type="InterPro" id="IPR036259">
    <property type="entry name" value="MFS_trans_sf"/>
</dbReference>
<keyword evidence="3 6" id="KW-0812">Transmembrane</keyword>
<dbReference type="InterPro" id="IPR020846">
    <property type="entry name" value="MFS_dom"/>
</dbReference>
<feature type="domain" description="Major facilitator superfamily (MFS) profile" evidence="7">
    <location>
        <begin position="4"/>
        <end position="429"/>
    </location>
</feature>
<keyword evidence="9" id="KW-1185">Reference proteome</keyword>
<evidence type="ECO:0000256" key="3">
    <source>
        <dbReference type="ARBA" id="ARBA00022692"/>
    </source>
</evidence>
<gene>
    <name evidence="8" type="ORF">KSF_006770</name>
</gene>
<dbReference type="GO" id="GO:0022857">
    <property type="term" value="F:transmembrane transporter activity"/>
    <property type="evidence" value="ECO:0007669"/>
    <property type="project" value="InterPro"/>
</dbReference>
<feature type="transmembrane region" description="Helical" evidence="6">
    <location>
        <begin position="162"/>
        <end position="181"/>
    </location>
</feature>
<dbReference type="Pfam" id="PF07690">
    <property type="entry name" value="MFS_1"/>
    <property type="match status" value="1"/>
</dbReference>
<dbReference type="PANTHER" id="PTHR23513:SF6">
    <property type="entry name" value="MAJOR FACILITATOR SUPERFAMILY ASSOCIATED DOMAIN-CONTAINING PROTEIN"/>
    <property type="match status" value="1"/>
</dbReference>
<evidence type="ECO:0000313" key="9">
    <source>
        <dbReference type="Proteomes" id="UP000597444"/>
    </source>
</evidence>
<sequence>MANVVVSEKKSSLLTNHNYLLLWTGQSLSLIGDYFFLATIMLWLIEGLAKGQSWLPLATGGVVIASAIPSLLISPLAGVFVDRWNRRGTMLWTDLIRGFLVTIFLLETLLVHNPTILLPSCFAILLLISCGTQFFLPARVAVVADIISPEQHHQAYGSLQQASYFAQIVGPSIAAPLYVLLGPSWAIGLNAVSFFVSFLVLLILRIPKQEQRQQKEKSGFWNELLEGYRFFIGNRILVTLLITGMIFMFAGMAYNAFEYLYGIENLHIRDQLLGLYVACYGTGVVIGLPITAALAKRLSEVKLLWLFLIGHGIIMLALSRMTTIIPGMICGLLLGFLSTSIFISVRPLTLLVTPRTLIGRVMAFETPMITLASLSGGFLAGLLASTALSNFHAHAIGLTFGRLDTIFVGIGLLTIGAGIFARLTLYPAVRAFRAKQERDSSITAN</sequence>
<feature type="transmembrane region" description="Helical" evidence="6">
    <location>
        <begin position="406"/>
        <end position="425"/>
    </location>
</feature>
<dbReference type="InterPro" id="IPR011701">
    <property type="entry name" value="MFS"/>
</dbReference>
<feature type="transmembrane region" description="Helical" evidence="6">
    <location>
        <begin position="324"/>
        <end position="345"/>
    </location>
</feature>
<comment type="caution">
    <text evidence="8">The sequence shown here is derived from an EMBL/GenBank/DDBJ whole genome shotgun (WGS) entry which is preliminary data.</text>
</comment>
<feature type="transmembrane region" description="Helical" evidence="6">
    <location>
        <begin position="273"/>
        <end position="294"/>
    </location>
</feature>
<evidence type="ECO:0000256" key="6">
    <source>
        <dbReference type="SAM" id="Phobius"/>
    </source>
</evidence>
<evidence type="ECO:0000256" key="4">
    <source>
        <dbReference type="ARBA" id="ARBA00022989"/>
    </source>
</evidence>
<comment type="subcellular location">
    <subcellularLocation>
        <location evidence="1">Cell membrane</location>
        <topology evidence="1">Multi-pass membrane protein</topology>
    </subcellularLocation>
</comment>
<feature type="transmembrane region" description="Helical" evidence="6">
    <location>
        <begin position="366"/>
        <end position="386"/>
    </location>
</feature>
<keyword evidence="2" id="KW-1003">Cell membrane</keyword>
<feature type="transmembrane region" description="Helical" evidence="6">
    <location>
        <begin position="187"/>
        <end position="207"/>
    </location>
</feature>
<dbReference type="Proteomes" id="UP000597444">
    <property type="component" value="Unassembled WGS sequence"/>
</dbReference>
<evidence type="ECO:0000256" key="2">
    <source>
        <dbReference type="ARBA" id="ARBA00022475"/>
    </source>
</evidence>
<dbReference type="EMBL" id="BNJK01000001">
    <property type="protein sequence ID" value="GHO90629.1"/>
    <property type="molecule type" value="Genomic_DNA"/>
</dbReference>
<evidence type="ECO:0000256" key="1">
    <source>
        <dbReference type="ARBA" id="ARBA00004651"/>
    </source>
</evidence>
<feature type="transmembrane region" description="Helical" evidence="6">
    <location>
        <begin position="301"/>
        <end position="318"/>
    </location>
</feature>
<reference evidence="8" key="1">
    <citation type="submission" date="2020-10" db="EMBL/GenBank/DDBJ databases">
        <title>Taxonomic study of unclassified bacteria belonging to the class Ktedonobacteria.</title>
        <authorList>
            <person name="Yabe S."/>
            <person name="Wang C.M."/>
            <person name="Zheng Y."/>
            <person name="Sakai Y."/>
            <person name="Cavaletti L."/>
            <person name="Monciardini P."/>
            <person name="Donadio S."/>
        </authorList>
    </citation>
    <scope>NUCLEOTIDE SEQUENCE</scope>
    <source>
        <strain evidence="8">ID150040</strain>
    </source>
</reference>
<evidence type="ECO:0000313" key="8">
    <source>
        <dbReference type="EMBL" id="GHO90629.1"/>
    </source>
</evidence>
<dbReference type="GO" id="GO:0005886">
    <property type="term" value="C:plasma membrane"/>
    <property type="evidence" value="ECO:0007669"/>
    <property type="project" value="UniProtKB-SubCell"/>
</dbReference>
<dbReference type="RefSeq" id="WP_220201579.1">
    <property type="nucleotide sequence ID" value="NZ_BNJK01000001.1"/>
</dbReference>
<dbReference type="PANTHER" id="PTHR23513">
    <property type="entry name" value="INTEGRAL MEMBRANE EFFLUX PROTEIN-RELATED"/>
    <property type="match status" value="1"/>
</dbReference>
<protein>
    <submittedName>
        <fullName evidence="8">MFS transporter</fullName>
    </submittedName>
</protein>
<feature type="transmembrane region" description="Helical" evidence="6">
    <location>
        <begin position="228"/>
        <end position="253"/>
    </location>
</feature>
<feature type="transmembrane region" description="Helical" evidence="6">
    <location>
        <begin position="57"/>
        <end position="79"/>
    </location>
</feature>
<dbReference type="CDD" id="cd06173">
    <property type="entry name" value="MFS_MefA_like"/>
    <property type="match status" value="1"/>
</dbReference>
<feature type="transmembrane region" description="Helical" evidence="6">
    <location>
        <begin position="116"/>
        <end position="142"/>
    </location>
</feature>
<dbReference type="PROSITE" id="PS50850">
    <property type="entry name" value="MFS"/>
    <property type="match status" value="1"/>
</dbReference>
<evidence type="ECO:0000259" key="7">
    <source>
        <dbReference type="PROSITE" id="PS50850"/>
    </source>
</evidence>
<accession>A0A8J3I864</accession>
<dbReference type="Gene3D" id="1.20.1250.20">
    <property type="entry name" value="MFS general substrate transporter like domains"/>
    <property type="match status" value="2"/>
</dbReference>
<keyword evidence="5 6" id="KW-0472">Membrane</keyword>
<evidence type="ECO:0000256" key="5">
    <source>
        <dbReference type="ARBA" id="ARBA00023136"/>
    </source>
</evidence>
<dbReference type="AlphaFoldDB" id="A0A8J3I864"/>
<keyword evidence="4 6" id="KW-1133">Transmembrane helix</keyword>
<name>A0A8J3I864_9CHLR</name>
<proteinExistence type="predicted"/>
<feature type="transmembrane region" description="Helical" evidence="6">
    <location>
        <begin position="20"/>
        <end position="45"/>
    </location>
</feature>